<gene>
    <name evidence="3" type="ORF">FIBSPDRAFT_928042</name>
</gene>
<organism evidence="3 4">
    <name type="scientific">Athelia psychrophila</name>
    <dbReference type="NCBI Taxonomy" id="1759441"/>
    <lineage>
        <taxon>Eukaryota</taxon>
        <taxon>Fungi</taxon>
        <taxon>Dikarya</taxon>
        <taxon>Basidiomycota</taxon>
        <taxon>Agaricomycotina</taxon>
        <taxon>Agaricomycetes</taxon>
        <taxon>Agaricomycetidae</taxon>
        <taxon>Atheliales</taxon>
        <taxon>Atheliaceae</taxon>
        <taxon>Athelia</taxon>
    </lineage>
</organism>
<protein>
    <submittedName>
        <fullName evidence="3">Uncharacterized protein</fullName>
    </submittedName>
</protein>
<evidence type="ECO:0000313" key="4">
    <source>
        <dbReference type="Proteomes" id="UP000076532"/>
    </source>
</evidence>
<feature type="compositionally biased region" description="Low complexity" evidence="2">
    <location>
        <begin position="166"/>
        <end position="176"/>
    </location>
</feature>
<reference evidence="3 4" key="1">
    <citation type="journal article" date="2016" name="Mol. Biol. Evol.">
        <title>Comparative Genomics of Early-Diverging Mushroom-Forming Fungi Provides Insights into the Origins of Lignocellulose Decay Capabilities.</title>
        <authorList>
            <person name="Nagy L.G."/>
            <person name="Riley R."/>
            <person name="Tritt A."/>
            <person name="Adam C."/>
            <person name="Daum C."/>
            <person name="Floudas D."/>
            <person name="Sun H."/>
            <person name="Yadav J.S."/>
            <person name="Pangilinan J."/>
            <person name="Larsson K.H."/>
            <person name="Matsuura K."/>
            <person name="Barry K."/>
            <person name="Labutti K."/>
            <person name="Kuo R."/>
            <person name="Ohm R.A."/>
            <person name="Bhattacharya S.S."/>
            <person name="Shirouzu T."/>
            <person name="Yoshinaga Y."/>
            <person name="Martin F.M."/>
            <person name="Grigoriev I.V."/>
            <person name="Hibbett D.S."/>
        </authorList>
    </citation>
    <scope>NUCLEOTIDE SEQUENCE [LARGE SCALE GENOMIC DNA]</scope>
    <source>
        <strain evidence="3 4">CBS 109695</strain>
    </source>
</reference>
<evidence type="ECO:0000256" key="1">
    <source>
        <dbReference type="SAM" id="Coils"/>
    </source>
</evidence>
<dbReference type="STRING" id="436010.A0A166QT97"/>
<proteinExistence type="predicted"/>
<dbReference type="Proteomes" id="UP000076532">
    <property type="component" value="Unassembled WGS sequence"/>
</dbReference>
<dbReference type="EMBL" id="KV417508">
    <property type="protein sequence ID" value="KZP27512.1"/>
    <property type="molecule type" value="Genomic_DNA"/>
</dbReference>
<keyword evidence="1" id="KW-0175">Coiled coil</keyword>
<feature type="compositionally biased region" description="Basic and acidic residues" evidence="2">
    <location>
        <begin position="210"/>
        <end position="220"/>
    </location>
</feature>
<evidence type="ECO:0000256" key="2">
    <source>
        <dbReference type="SAM" id="MobiDB-lite"/>
    </source>
</evidence>
<feature type="region of interest" description="Disordered" evidence="2">
    <location>
        <begin position="149"/>
        <end position="257"/>
    </location>
</feature>
<name>A0A166QT97_9AGAM</name>
<keyword evidence="4" id="KW-1185">Reference proteome</keyword>
<feature type="coiled-coil region" evidence="1">
    <location>
        <begin position="411"/>
        <end position="511"/>
    </location>
</feature>
<feature type="compositionally biased region" description="Basic and acidic residues" evidence="2">
    <location>
        <begin position="240"/>
        <end position="257"/>
    </location>
</feature>
<evidence type="ECO:0000313" key="3">
    <source>
        <dbReference type="EMBL" id="KZP27512.1"/>
    </source>
</evidence>
<feature type="compositionally biased region" description="Polar residues" evidence="2">
    <location>
        <begin position="14"/>
        <end position="24"/>
    </location>
</feature>
<dbReference type="AlphaFoldDB" id="A0A166QT97"/>
<sequence>MPQTNTKNEGKPTKSASQKENTGANRPAPGAPGKSNSKVKILEKTVPFFSNIQRYGNFPLSKSSIYVRCVGVNLDRYQCTELQGRESRPMEPWFCHSHREGKGMECEPSQAWYRRCRVTASGATTKQCWNSKSTAYKVKAQRPWSCGSRHQFQLGDTSPDEKEAYSSSDTHLTNSSSDEEEAYSLSDTYSTNSSEFASSPNTSDDAPSDLDDKTPEEMSERLQSQTPEHDFTLQPAASCIEREPVDAERRDELREGLDELDREYGDILERDRAERLDPEHFEHAENPENRRAAWEVNNADRRDALRERVDRLKRKYGDILERDRAERLDRARAEREHADAEQAPAESERLEQERITHRAEQERLRIARAGAERPRIESDRLGKKIERERVERERLGMERLAREHVERERAEHQEKEIAERVRVQVERLRNEQIERERAEQERLEVERLAREHVERERAEHQEKEIAERVRVQVERLRNEQIERERAEQERLEVERLAREHVKRERAKHEENKPVGIWTWQWGCTIKLTC</sequence>
<accession>A0A166QT97</accession>
<feature type="region of interest" description="Disordered" evidence="2">
    <location>
        <begin position="1"/>
        <end position="37"/>
    </location>
</feature>
<feature type="compositionally biased region" description="Polar residues" evidence="2">
    <location>
        <begin position="185"/>
        <end position="205"/>
    </location>
</feature>
<feature type="region of interest" description="Disordered" evidence="2">
    <location>
        <begin position="331"/>
        <end position="354"/>
    </location>
</feature>